<gene>
    <name evidence="1" type="ORF">JQ615_26190</name>
</gene>
<reference evidence="2" key="1">
    <citation type="journal article" date="2021" name="ISME J.">
        <title>Evolutionary origin and ecological implication of a unique nif island in free-living Bradyrhizobium lineages.</title>
        <authorList>
            <person name="Tao J."/>
        </authorList>
    </citation>
    <scope>NUCLEOTIDE SEQUENCE [LARGE SCALE GENOMIC DNA]</scope>
    <source>
        <strain evidence="2">SZCCT0434</strain>
    </source>
</reference>
<protein>
    <submittedName>
        <fullName evidence="1">Uncharacterized protein</fullName>
    </submittedName>
</protein>
<sequence length="72" mass="8130">MTIEGKVAPDLVLCRQCLRYVFGGTAICPHCSCDARQIGDRYRDGGYLAIETMQRIDRLRDDAAQRRSHEGT</sequence>
<proteinExistence type="predicted"/>
<evidence type="ECO:0000313" key="1">
    <source>
        <dbReference type="EMBL" id="MBR0798883.1"/>
    </source>
</evidence>
<organism evidence="1 2">
    <name type="scientific">Bradyrhizobium jicamae</name>
    <dbReference type="NCBI Taxonomy" id="280332"/>
    <lineage>
        <taxon>Bacteria</taxon>
        <taxon>Pseudomonadati</taxon>
        <taxon>Pseudomonadota</taxon>
        <taxon>Alphaproteobacteria</taxon>
        <taxon>Hyphomicrobiales</taxon>
        <taxon>Nitrobacteraceae</taxon>
        <taxon>Bradyrhizobium</taxon>
    </lineage>
</organism>
<dbReference type="RefSeq" id="WP_212399208.1">
    <property type="nucleotide sequence ID" value="NZ_JAFCJH010000032.1"/>
</dbReference>
<keyword evidence="2" id="KW-1185">Reference proteome</keyword>
<name>A0ABS5FQ38_9BRAD</name>
<dbReference type="Proteomes" id="UP001315278">
    <property type="component" value="Unassembled WGS sequence"/>
</dbReference>
<accession>A0ABS5FQ38</accession>
<dbReference type="EMBL" id="JAFCJH010000032">
    <property type="protein sequence ID" value="MBR0798883.1"/>
    <property type="molecule type" value="Genomic_DNA"/>
</dbReference>
<comment type="caution">
    <text evidence="1">The sequence shown here is derived from an EMBL/GenBank/DDBJ whole genome shotgun (WGS) entry which is preliminary data.</text>
</comment>
<evidence type="ECO:0000313" key="2">
    <source>
        <dbReference type="Proteomes" id="UP001315278"/>
    </source>
</evidence>